<evidence type="ECO:0000313" key="3">
    <source>
        <dbReference type="EMBL" id="KAK4403441.1"/>
    </source>
</evidence>
<dbReference type="InterPro" id="IPR009071">
    <property type="entry name" value="HMG_box_dom"/>
</dbReference>
<sequence length="250" mass="28530">MVYQPRPRKRVLAIRRGPDGSAFQKCESCGLTVAIALADMHDCGIKKITKKIRKTQCGSGKIEGQRIQDQPRSAFHFFMEEFVKTCKDGNEIEIDKKGCETWKNMSKEERRPFVLEADKLNSAYVKLLLKEESEMQWVDDEADSGDVGKFDETYEDSDIYCYGSESSDGYPLFLSETYDTLDTQVVSVYNSSYNCCGPAFVEIGTRMPLGYSETSLKIEHDHEKDVEGLIFSVMYMLRRECNGRILVFGM</sequence>
<dbReference type="SUPFAM" id="SSF47095">
    <property type="entry name" value="HMG-box"/>
    <property type="match status" value="1"/>
</dbReference>
<reference evidence="3" key="1">
    <citation type="submission" date="2020-06" db="EMBL/GenBank/DDBJ databases">
        <authorList>
            <person name="Li T."/>
            <person name="Hu X."/>
            <person name="Zhang T."/>
            <person name="Song X."/>
            <person name="Zhang H."/>
            <person name="Dai N."/>
            <person name="Sheng W."/>
            <person name="Hou X."/>
            <person name="Wei L."/>
        </authorList>
    </citation>
    <scope>NUCLEOTIDE SEQUENCE</scope>
    <source>
        <strain evidence="3">K16</strain>
        <tissue evidence="3">Leaf</tissue>
    </source>
</reference>
<feature type="DNA-binding region" description="HMG box" evidence="1">
    <location>
        <begin position="68"/>
        <end position="132"/>
    </location>
</feature>
<organism evidence="3 4">
    <name type="scientific">Sesamum angolense</name>
    <dbReference type="NCBI Taxonomy" id="2727404"/>
    <lineage>
        <taxon>Eukaryota</taxon>
        <taxon>Viridiplantae</taxon>
        <taxon>Streptophyta</taxon>
        <taxon>Embryophyta</taxon>
        <taxon>Tracheophyta</taxon>
        <taxon>Spermatophyta</taxon>
        <taxon>Magnoliopsida</taxon>
        <taxon>eudicotyledons</taxon>
        <taxon>Gunneridae</taxon>
        <taxon>Pentapetalae</taxon>
        <taxon>asterids</taxon>
        <taxon>lamiids</taxon>
        <taxon>Lamiales</taxon>
        <taxon>Pedaliaceae</taxon>
        <taxon>Sesamum</taxon>
    </lineage>
</organism>
<dbReference type="GO" id="GO:0010197">
    <property type="term" value="P:polar nucleus fusion"/>
    <property type="evidence" value="ECO:0007669"/>
    <property type="project" value="TreeGrafter"/>
</dbReference>
<accession>A0AAE1X1I8</accession>
<name>A0AAE1X1I8_9LAMI</name>
<dbReference type="InterPro" id="IPR036910">
    <property type="entry name" value="HMG_box_dom_sf"/>
</dbReference>
<evidence type="ECO:0000256" key="1">
    <source>
        <dbReference type="PROSITE-ProRule" id="PRU00267"/>
    </source>
</evidence>
<evidence type="ECO:0000259" key="2">
    <source>
        <dbReference type="PROSITE" id="PS50118"/>
    </source>
</evidence>
<protein>
    <recommendedName>
        <fullName evidence="2">HMG box domain-containing protein</fullName>
    </recommendedName>
</protein>
<feature type="domain" description="HMG box" evidence="2">
    <location>
        <begin position="68"/>
        <end position="132"/>
    </location>
</feature>
<dbReference type="AlphaFoldDB" id="A0AAE1X1I8"/>
<keyword evidence="1" id="KW-0238">DNA-binding</keyword>
<proteinExistence type="predicted"/>
<dbReference type="GO" id="GO:0003677">
    <property type="term" value="F:DNA binding"/>
    <property type="evidence" value="ECO:0007669"/>
    <property type="project" value="UniProtKB-UniRule"/>
</dbReference>
<dbReference type="PROSITE" id="PS50118">
    <property type="entry name" value="HMG_BOX_2"/>
    <property type="match status" value="1"/>
</dbReference>
<gene>
    <name evidence="3" type="ORF">Sango_0712700</name>
</gene>
<keyword evidence="1" id="KW-0539">Nucleus</keyword>
<comment type="caution">
    <text evidence="3">The sequence shown here is derived from an EMBL/GenBank/DDBJ whole genome shotgun (WGS) entry which is preliminary data.</text>
</comment>
<dbReference type="Proteomes" id="UP001289374">
    <property type="component" value="Unassembled WGS sequence"/>
</dbReference>
<evidence type="ECO:0000313" key="4">
    <source>
        <dbReference type="Proteomes" id="UP001289374"/>
    </source>
</evidence>
<keyword evidence="4" id="KW-1185">Reference proteome</keyword>
<dbReference type="PANTHER" id="PTHR47658">
    <property type="entry name" value="HIGH MOBILITY GROUP B PROTEIN 12-RELATED"/>
    <property type="match status" value="1"/>
</dbReference>
<dbReference type="EMBL" id="JACGWL010000004">
    <property type="protein sequence ID" value="KAK4403441.1"/>
    <property type="molecule type" value="Genomic_DNA"/>
</dbReference>
<reference evidence="3" key="2">
    <citation type="journal article" date="2024" name="Plant">
        <title>Genomic evolution and insights into agronomic trait innovations of Sesamum species.</title>
        <authorList>
            <person name="Miao H."/>
            <person name="Wang L."/>
            <person name="Qu L."/>
            <person name="Liu H."/>
            <person name="Sun Y."/>
            <person name="Le M."/>
            <person name="Wang Q."/>
            <person name="Wei S."/>
            <person name="Zheng Y."/>
            <person name="Lin W."/>
            <person name="Duan Y."/>
            <person name="Cao H."/>
            <person name="Xiong S."/>
            <person name="Wang X."/>
            <person name="Wei L."/>
            <person name="Li C."/>
            <person name="Ma Q."/>
            <person name="Ju M."/>
            <person name="Zhao R."/>
            <person name="Li G."/>
            <person name="Mu C."/>
            <person name="Tian Q."/>
            <person name="Mei H."/>
            <person name="Zhang T."/>
            <person name="Gao T."/>
            <person name="Zhang H."/>
        </authorList>
    </citation>
    <scope>NUCLEOTIDE SEQUENCE</scope>
    <source>
        <strain evidence="3">K16</strain>
    </source>
</reference>
<dbReference type="GO" id="GO:0005634">
    <property type="term" value="C:nucleus"/>
    <property type="evidence" value="ECO:0007669"/>
    <property type="project" value="UniProtKB-UniRule"/>
</dbReference>
<dbReference type="PANTHER" id="PTHR47658:SF2">
    <property type="entry name" value="HMG-BOX (HIGH MOBILITY GROUP) DNA-BINDING FAMILY PROTEIN"/>
    <property type="match status" value="1"/>
</dbReference>
<dbReference type="Gene3D" id="1.10.30.10">
    <property type="entry name" value="High mobility group box domain"/>
    <property type="match status" value="1"/>
</dbReference>